<dbReference type="SUPFAM" id="SSF49265">
    <property type="entry name" value="Fibronectin type III"/>
    <property type="match status" value="1"/>
</dbReference>
<dbReference type="Pfam" id="PF21427">
    <property type="entry name" value="Gp7_5th"/>
    <property type="match status" value="1"/>
</dbReference>
<sequence length="1167" mass="134717">MIKAPTITSLRVAMLGANFVHLKWDDVGSNYFYIVEYTIVSGTGVDSWTQLGVEYSPEFFSSSLIPDTKYKFRISTTHPGLEPSDWVVSDVIESFTTNAYQITTMEKFIPSFKFIDMKLHKNKMDYINLNSDVIQASLMNENFIYDPSISNVTNIENFVTSDDEYHEILGSVSKICRDINSVYLGANRRVVYAFEKYQNYCKVTNDGGQNWYYYQAISDRVGYPTGNTVMSQNRNTSFLLGYDFAFYGRNVDEVRFSSDLHFWSDDQLTFVKMDTDSSIPFPTMFFGTFAKYPDDIRRKVEAQTSSNMWLYAAANGVTRRIRVSGGPTDNEGNIIWDPEVFTICDNPNVVVKKMDVLNEVCYALVSGEVDAGKDKRDPKNVKKSVYSGVYRLNEKYKKEDFMLGNMNFSDPTEDINFVNGIDVGREMVTFLPDGTHVGKVSTRWESRVFQGRTHGMQMKVNFVPSDSHDSFEFIADIYSDPVQKIVDPVKYSRFVDDFAYPNIFDLYQEDGQIVKPSVPDGGSWERVFGNTEDERYNIEHKYSDMSVDGTKLFVSGATYKYTNTIEDLDTVNKYPDDVTYAVKYSSDFGYLSEKKVFMYQWETEDGDVFSLRPARYYNEAGFDYMAMTGERVWKNHENRIVLITPSTKYQYNIDPTREYNKEVWNKGSVKFYLNSINFKNFSKYCNGILIHTAYNRENGLGGEIFGYYEFPYRVRDEASVFWRPEYIALQASLINQEREVVEEKKDDTGIIDPNIAPMLRIMGPEHYFNDSNYSKFAEYYLQFLSEGTDSMYGKLLNFIKLKYPREKDSFVFLWSEMRRRNIYLDQNKRDEVVKFFEANANNFYSSKGTLDSYKFLFKLLYDADVDIEIESQVGIDYDILVKSSNISTDLVGRTIFTKTGRANVTYIERQFVDGQLRWKITIHNLIGKLEVGQEIKSESSSFVGEVTRGVKGKELAYSDIDYINRNRSYYMMRIRSELNTSRYKDDVIRFVHPVGFGFVGITLLTVMVNGGISMKHIETIVDINKSYRWDSGLPSLTPKYRTVPDPNGSFIDPVPLFDPITGELMEVEQPQTPFDVSEWNNAIDTSTGNVFEVRNYDQDEQNWTVDGVVYTPSARRLDGSPLFSDFSSRYSDLKRLSEKRLKDDIGNPRDVSKLLVPVPPTQVKVEQ</sequence>
<dbReference type="Pfam" id="PF21428">
    <property type="entry name" value="Gp7_helical"/>
    <property type="match status" value="1"/>
</dbReference>
<dbReference type="InterPro" id="IPR003961">
    <property type="entry name" value="FN3_dom"/>
</dbReference>
<dbReference type="EMBL" id="MF498773">
    <property type="protein sequence ID" value="ATI17407.1"/>
    <property type="molecule type" value="Genomic_DNA"/>
</dbReference>
<dbReference type="InterPro" id="IPR048810">
    <property type="entry name" value="Gp7_helical"/>
</dbReference>
<dbReference type="PROSITE" id="PS50853">
    <property type="entry name" value="FN3"/>
    <property type="match status" value="1"/>
</dbReference>
<proteinExistence type="predicted"/>
<dbReference type="InterPro" id="IPR036116">
    <property type="entry name" value="FN3_sf"/>
</dbReference>
<evidence type="ECO:0000313" key="2">
    <source>
        <dbReference type="EMBL" id="ATI17407.1"/>
    </source>
</evidence>
<dbReference type="Proteomes" id="UP000230211">
    <property type="component" value="Segment"/>
</dbReference>
<dbReference type="InterPro" id="IPR048811">
    <property type="entry name" value="Gp7_dom_V"/>
</dbReference>
<evidence type="ECO:0000313" key="3">
    <source>
        <dbReference type="Proteomes" id="UP000230211"/>
    </source>
</evidence>
<evidence type="ECO:0000259" key="1">
    <source>
        <dbReference type="PROSITE" id="PS50853"/>
    </source>
</evidence>
<dbReference type="Gene3D" id="2.60.40.10">
    <property type="entry name" value="Immunoglobulins"/>
    <property type="match status" value="1"/>
</dbReference>
<feature type="domain" description="Fibronectin type-III" evidence="1">
    <location>
        <begin position="6"/>
        <end position="99"/>
    </location>
</feature>
<organism evidence="2 3">
    <name type="scientific">Aeromonas phage AS-szw</name>
    <dbReference type="NCBI Taxonomy" id="2026114"/>
    <lineage>
        <taxon>Viruses</taxon>
        <taxon>Duplodnaviria</taxon>
        <taxon>Heunggongvirae</taxon>
        <taxon>Uroviricota</taxon>
        <taxon>Caudoviricetes</taxon>
        <taxon>Pantevenvirales</taxon>
        <taxon>Straboviridae</taxon>
        <taxon>Emmerichvirinae</taxon>
        <taxon>Ceceduovirus</taxon>
        <taxon>Ceceduovirus aszj</taxon>
    </lineage>
</organism>
<reference evidence="2 3" key="1">
    <citation type="submission" date="2017-07" db="EMBL/GenBank/DDBJ databases">
        <title>In vitro design and evaluation of phage cocktails against multidrug-resistant Aeromonas salmonicida.</title>
        <authorList>
            <person name="Chen L."/>
            <person name="Yuan S."/>
            <person name="Ma Y."/>
        </authorList>
    </citation>
    <scope>NUCLEOTIDE SEQUENCE [LARGE SCALE GENOMIC DNA]</scope>
</reference>
<dbReference type="InterPro" id="IPR013783">
    <property type="entry name" value="Ig-like_fold"/>
</dbReference>
<accession>A0A291LDD7</accession>
<name>A0A291LDD7_9CAUD</name>
<dbReference type="CDD" id="cd00063">
    <property type="entry name" value="FN3"/>
    <property type="match status" value="1"/>
</dbReference>
<protein>
    <submittedName>
        <fullName evidence="2">Baseplate wedge initiator</fullName>
    </submittedName>
</protein>